<keyword evidence="2" id="KW-1185">Reference proteome</keyword>
<evidence type="ECO:0000313" key="1">
    <source>
        <dbReference type="EMBL" id="QBZ72842.1"/>
    </source>
</evidence>
<dbReference type="Proteomes" id="UP000297022">
    <property type="component" value="Segment"/>
</dbReference>
<protein>
    <submittedName>
        <fullName evidence="1">Uncharacterized protein</fullName>
    </submittedName>
</protein>
<sequence>MTTRVVTYECLHTAIFQKPWPHVGDEIICARCRSATRVWELAPEYAVTCRTCRFGRTFGADGKLKAGQSAAKHANARGHVLDMYFGDRKIETVLPGPDVLAEHYGDEWVIPL</sequence>
<dbReference type="EMBL" id="MK620900">
    <property type="protein sequence ID" value="QBZ72842.1"/>
    <property type="molecule type" value="Genomic_DNA"/>
</dbReference>
<reference evidence="1 2" key="1">
    <citation type="submission" date="2019-03" db="EMBL/GenBank/DDBJ databases">
        <authorList>
            <person name="Kuo N.K."/>
            <person name="Parsa S."/>
            <person name="Addai K."/>
            <person name="Agarwal S."/>
            <person name="Ahmad I.M."/>
            <person name="Alumyar Y.S."/>
            <person name="An J."/>
            <person name="Antar T.E."/>
            <person name="Antony V."/>
            <person name="Arvin L.E."/>
            <person name="Atanasoff K.E."/>
            <person name="Ati R."/>
            <person name="Batista A."/>
            <person name="Bembuh M.L."/>
            <person name="Bhardvaj T.B."/>
            <person name="Brown C.J."/>
            <person name="Butt S.T."/>
            <person name="Cahn D."/>
            <person name="Canales I.-I."/>
            <person name="Carr K."/>
            <person name="Chen K.Z."/>
            <person name="Chen M."/>
            <person name="Chigurupati S."/>
            <person name="Chou C."/>
            <person name="Chung C.S."/>
            <person name="Cole S.T."/>
            <person name="Colson C.L."/>
            <person name="Dent D.M."/>
            <person name="Djiogo E.M."/>
            <person name="Domrachev B.M."/>
            <person name="Dwivedi J."/>
            <person name="Ehsani C."/>
            <person name="Essien U.A."/>
            <person name="Fakhar A."/>
            <person name="Flood S.H."/>
            <person name="Furletti G."/>
            <person name="Gebreegziabher M."/>
            <person name="Goralski S.M."/>
            <person name="Gruver-Williams A."/>
            <person name="Guldan M.L."/>
            <person name="Gurung S."/>
            <person name="Heo K."/>
            <person name="John R.A."/>
            <person name="Kabir L."/>
            <person name="Kaira H."/>
            <person name="Kane M.S."/>
            <person name="Karanja M."/>
            <person name="Karley A.N."/>
            <person name="Khan A.M."/>
            <person name="Khan A."/>
            <person name="Kharel S."/>
            <person name="Kidane M."/>
            <person name="Konanur P."/>
            <person name="Lahijan N."/>
            <person name="Lamm D.N."/>
            <person name="Lance S.V."/>
            <person name="Le C."/>
            <person name="Lee C.H."/>
            <person name="Leka D."/>
            <person name="Li C."/>
            <person name="Lim S.Y."/>
            <person name="Lo J."/>
            <person name="Ludwig S."/>
            <person name="Mahaney V.M."/>
            <person name="Mangukiya A."/>
            <person name="Mani D."/>
            <person name="Mariano P."/>
            <person name="Markward M.L."/>
            <person name="Mbaekwe U."/>
            <person name="McGowan H."/>
            <person name="McNamara A."/>
            <person name="Mebrahtu S."/>
            <person name="Mohamed A."/>
            <person name="Mohamed M.E."/>
            <person name="Muntaka F."/>
            <person name="Naqvi T."/>
            <person name="Nengel A.M."/>
            <person name="Neupane S."/>
            <person name="Nguyen J."/>
            <person name="Nguyen J."/>
            <person name="Nwoji I.C."/>
            <person name="Okusolubo T.A."/>
            <person name="Paek J."/>
            <person name="Pandithakoralag H."/>
            <person name="Perry C."/>
            <person name="Petrie C.R."/>
            <person name="Poteshman G.A."/>
            <person name="Quiros D."/>
            <person name="Rana S."/>
            <person name="Reister J."/>
            <person name="Reyes E."/>
            <person name="Riaz H.S."/>
            <person name="Roach T.L."/>
            <person name="Saikali A."/>
            <person name="Scalsky R."/>
            <person name="Schultz J.A."/>
            <person name="Scott C.F."/>
            <person name="Sekira M.D."/>
            <person name="Shee C.S."/>
            <person name="Shultz P."/>
            <person name="Siarez J.A."/>
            <person name="Singh S."/>
            <person name="Smith F.R."/>
            <person name="Smith S.A."/>
            <person name="Sobers S."/>
            <person name="Sobowale A.O."/>
            <person name="Somoza K.A."/>
            <person name="Song M."/>
            <person name="Spruill R.A."/>
            <person name="Subedi A."/>
            <person name="Taj A.B."/>
            <person name="Thomas J."/>
            <person name="Todd J.C."/>
            <person name="Tran T."/>
            <person name="Varghese J."/>
            <person name="Vartanian E."/>
            <person name="Vega A."/>
            <person name="Vong A."/>
            <person name="Walter A.J."/>
            <person name="Wessel M.E."/>
            <person name="Azam A.M."/>
            <person name="Blocker D."/>
            <person name="Naeem N.-U.-A."/>
            <person name="Patel R."/>
            <person name="Shakarov P."/>
            <person name="Xie C.L."/>
            <person name="Zolnerowich N."/>
            <person name="Correa-Mendez M."/>
            <person name="Fabian M."/>
            <person name="Fishbein J."/>
            <person name="Harkles L."/>
            <person name="Reger N."/>
            <person name="Saleh S."/>
            <person name="deCarvalho T."/>
            <person name="Erill I."/>
            <person name="Caruso S.M."/>
            <person name="Garlena R.A."/>
            <person name="Russell D.A."/>
            <person name="Pope W.H."/>
            <person name="Jacobs-Sera D."/>
            <person name="Hatfull G.F."/>
        </authorList>
    </citation>
    <scope>NUCLEOTIDE SEQUENCE [LARGE SCALE GENOMIC DNA]</scope>
</reference>
<evidence type="ECO:0000313" key="2">
    <source>
        <dbReference type="Proteomes" id="UP000297022"/>
    </source>
</evidence>
<name>A0A4D6E481_9VIRU</name>
<organism evidence="1 2">
    <name type="scientific">Streptomyces phage Forthebois</name>
    <dbReference type="NCBI Taxonomy" id="2562185"/>
    <lineage>
        <taxon>Viruses</taxon>
        <taxon>Varidnaviria</taxon>
        <taxon>Bamfordvirae</taxon>
        <taxon>Preplasmiviricota</taxon>
        <taxon>Prepoliviricotina</taxon>
        <taxon>Tectiliviricetes</taxon>
        <taxon>Kalamavirales</taxon>
        <taxon>Tectiviridae</taxon>
        <taxon>Deltatectivirus</taxon>
        <taxon>Deltatectivirus forthebois</taxon>
    </lineage>
</organism>
<dbReference type="RefSeq" id="YP_010084033.1">
    <property type="nucleotide sequence ID" value="NC_055059.1"/>
</dbReference>
<gene>
    <name evidence="1" type="primary">10</name>
    <name evidence="1" type="ORF">SEA_FORTHEBOIS_10</name>
</gene>
<dbReference type="KEGG" id="vg:65073067"/>
<dbReference type="GeneID" id="65073067"/>
<accession>A0A4D6E481</accession>
<proteinExistence type="predicted"/>